<evidence type="ECO:0000313" key="1">
    <source>
        <dbReference type="EMBL" id="KAK8541612.1"/>
    </source>
</evidence>
<dbReference type="Pfam" id="PF04720">
    <property type="entry name" value="PDDEXK_6"/>
    <property type="match status" value="1"/>
</dbReference>
<gene>
    <name evidence="1" type="ORF">V6N12_014240</name>
</gene>
<dbReference type="NCBIfam" id="TIGR01615">
    <property type="entry name" value="A_thal_3542"/>
    <property type="match status" value="1"/>
</dbReference>
<dbReference type="PANTHER" id="PTHR31579">
    <property type="entry name" value="OS03G0796600 PROTEIN"/>
    <property type="match status" value="1"/>
</dbReference>
<accession>A0ABR2DL70</accession>
<dbReference type="InterPro" id="IPR006502">
    <property type="entry name" value="PDDEXK-like"/>
</dbReference>
<organism evidence="1 2">
    <name type="scientific">Hibiscus sabdariffa</name>
    <name type="common">roselle</name>
    <dbReference type="NCBI Taxonomy" id="183260"/>
    <lineage>
        <taxon>Eukaryota</taxon>
        <taxon>Viridiplantae</taxon>
        <taxon>Streptophyta</taxon>
        <taxon>Embryophyta</taxon>
        <taxon>Tracheophyta</taxon>
        <taxon>Spermatophyta</taxon>
        <taxon>Magnoliopsida</taxon>
        <taxon>eudicotyledons</taxon>
        <taxon>Gunneridae</taxon>
        <taxon>Pentapetalae</taxon>
        <taxon>rosids</taxon>
        <taxon>malvids</taxon>
        <taxon>Malvales</taxon>
        <taxon>Malvaceae</taxon>
        <taxon>Malvoideae</taxon>
        <taxon>Hibiscus</taxon>
    </lineage>
</organism>
<comment type="caution">
    <text evidence="1">The sequence shown here is derived from an EMBL/GenBank/DDBJ whole genome shotgun (WGS) entry which is preliminary data.</text>
</comment>
<name>A0ABR2DL70_9ROSI</name>
<evidence type="ECO:0000313" key="2">
    <source>
        <dbReference type="Proteomes" id="UP001472677"/>
    </source>
</evidence>
<protein>
    <recommendedName>
        <fullName evidence="3">DUF506 family protein</fullName>
    </recommendedName>
</protein>
<evidence type="ECO:0008006" key="3">
    <source>
        <dbReference type="Google" id="ProtNLM"/>
    </source>
</evidence>
<keyword evidence="2" id="KW-1185">Reference proteome</keyword>
<dbReference type="PANTHER" id="PTHR31579:SF84">
    <property type="entry name" value="F21O3.6 PROTEIN"/>
    <property type="match status" value="1"/>
</dbReference>
<dbReference type="EMBL" id="JBBPBM010000024">
    <property type="protein sequence ID" value="KAK8541612.1"/>
    <property type="molecule type" value="Genomic_DNA"/>
</dbReference>
<proteinExistence type="predicted"/>
<sequence>MACFHTRVKRVTDPLDDRVKAQLVGAGYFSSGSEHSAVVGDDSPCLSELVHSFLEDNHDAPDIQQTGGNDGYAADDDLVVSDLDDSVTASLEIIVQSVALNSMDSYRNLLLADVSKAMEMLSFFKTDKSIFRREVMVYLREAGYNAAICKTKWSSSGGTTAGSYEFIDVVQSVSSTWQKRYFVDLDFASEFEIAMPTSEYSRLLQYCPKVFVGKSEELKKIVSAMSDSAKRSLKSRELSLPPWRKNRYMQKKWFAPYRRTTNRTPANSSSLAGATVRPVNDVQCRYVGFDDAVNGRLFVRTR</sequence>
<reference evidence="1 2" key="1">
    <citation type="journal article" date="2024" name="G3 (Bethesda)">
        <title>Genome assembly of Hibiscus sabdariffa L. provides insights into metabolisms of medicinal natural products.</title>
        <authorList>
            <person name="Kim T."/>
        </authorList>
    </citation>
    <scope>NUCLEOTIDE SEQUENCE [LARGE SCALE GENOMIC DNA]</scope>
    <source>
        <strain evidence="1">TK-2024</strain>
        <tissue evidence="1">Old leaves</tissue>
    </source>
</reference>
<dbReference type="Proteomes" id="UP001472677">
    <property type="component" value="Unassembled WGS sequence"/>
</dbReference>